<gene>
    <name evidence="2" type="ORF">A9A59_2401</name>
</gene>
<dbReference type="RefSeq" id="WP_098504473.1">
    <property type="nucleotide sequence ID" value="NZ_PDJQ01000001.1"/>
</dbReference>
<dbReference type="AlphaFoldDB" id="A0A2A9HJB7"/>
<evidence type="ECO:0000259" key="1">
    <source>
        <dbReference type="Pfam" id="PF01814"/>
    </source>
</evidence>
<dbReference type="InterPro" id="IPR012312">
    <property type="entry name" value="Hemerythrin-like"/>
</dbReference>
<dbReference type="Proteomes" id="UP000223071">
    <property type="component" value="Unassembled WGS sequence"/>
</dbReference>
<organism evidence="2 3">
    <name type="scientific">Tepidiforma thermophila (strain KCTC 52669 / CGMCC 1.13589 / G233)</name>
    <dbReference type="NCBI Taxonomy" id="2761530"/>
    <lineage>
        <taxon>Bacteria</taxon>
        <taxon>Bacillati</taxon>
        <taxon>Chloroflexota</taxon>
        <taxon>Tepidiformia</taxon>
        <taxon>Tepidiformales</taxon>
        <taxon>Tepidiformaceae</taxon>
        <taxon>Tepidiforma</taxon>
    </lineage>
</organism>
<name>A0A2A9HJB7_TEPT2</name>
<feature type="domain" description="Hemerythrin-like" evidence="1">
    <location>
        <begin position="28"/>
        <end position="140"/>
    </location>
</feature>
<sequence length="166" mass="17827">MDRVIGPYREWRASLRSGLQSLAMAGATAGQGPEDAARAALAEAVRYVEETLLPASRAEEFTLFPAVDGVLGLTGSCAVLERQHEAMRQMAGDLRQVAAAAEQDGDTRAYARYLQPLLFGLYGLARAHLEAEDAVFLPLLDEHLSESQVDVLVENSERIASAKAAG</sequence>
<accession>A0A2A9HJB7</accession>
<proteinExistence type="predicted"/>
<dbReference type="Gene3D" id="1.20.120.520">
    <property type="entry name" value="nmb1532 protein domain like"/>
    <property type="match status" value="1"/>
</dbReference>
<evidence type="ECO:0000313" key="2">
    <source>
        <dbReference type="EMBL" id="PFG75135.1"/>
    </source>
</evidence>
<dbReference type="Pfam" id="PF01814">
    <property type="entry name" value="Hemerythrin"/>
    <property type="match status" value="1"/>
</dbReference>
<reference evidence="2 3" key="1">
    <citation type="submission" date="2017-09" db="EMBL/GenBank/DDBJ databases">
        <title>Sequencing the genomes of two abundant thermophiles in Great Basin hot springs: Thermocrinis jamiesonii and novel Chloroflexi Thermoflexus hugenholtzii.</title>
        <authorList>
            <person name="Hedlund B."/>
        </authorList>
    </citation>
    <scope>NUCLEOTIDE SEQUENCE [LARGE SCALE GENOMIC DNA]</scope>
    <source>
        <strain evidence="2 3">G233</strain>
    </source>
</reference>
<keyword evidence="3" id="KW-1185">Reference proteome</keyword>
<dbReference type="EMBL" id="PDJQ01000001">
    <property type="protein sequence ID" value="PFG75135.1"/>
    <property type="molecule type" value="Genomic_DNA"/>
</dbReference>
<protein>
    <submittedName>
        <fullName evidence="2">Hemerythrin HHE cation binding domain-containing protein</fullName>
    </submittedName>
</protein>
<comment type="caution">
    <text evidence="2">The sequence shown here is derived from an EMBL/GenBank/DDBJ whole genome shotgun (WGS) entry which is preliminary data.</text>
</comment>
<evidence type="ECO:0000313" key="3">
    <source>
        <dbReference type="Proteomes" id="UP000223071"/>
    </source>
</evidence>